<comment type="similarity">
    <text evidence="1">Belongs to the ustYa family.</text>
</comment>
<dbReference type="Pfam" id="PF11807">
    <property type="entry name" value="UstYa"/>
    <property type="match status" value="1"/>
</dbReference>
<gene>
    <name evidence="4" type="ORF">TI39_contig310g00017</name>
</gene>
<dbReference type="AlphaFoldDB" id="A0A0F4GTS7"/>
<dbReference type="PANTHER" id="PTHR33365:SF13">
    <property type="entry name" value="TAT PATHWAY SIGNAL SEQUENCE"/>
    <property type="match status" value="1"/>
</dbReference>
<dbReference type="STRING" id="1047168.A0A0F4GTS7"/>
<dbReference type="InterPro" id="IPR021765">
    <property type="entry name" value="UstYa-like"/>
</dbReference>
<reference evidence="4 5" key="1">
    <citation type="submission" date="2015-03" db="EMBL/GenBank/DDBJ databases">
        <title>RNA-seq based gene annotation and comparative genomics of four Zymoseptoria species reveal species-specific pathogenicity related genes and transposable element activity.</title>
        <authorList>
            <person name="Grandaubert J."/>
            <person name="Bhattacharyya A."/>
            <person name="Stukenbrock E.H."/>
        </authorList>
    </citation>
    <scope>NUCLEOTIDE SEQUENCE [LARGE SCALE GENOMIC DNA]</scope>
    <source>
        <strain evidence="4 5">Zb18110</strain>
    </source>
</reference>
<feature type="compositionally biased region" description="Polar residues" evidence="2">
    <location>
        <begin position="263"/>
        <end position="272"/>
    </location>
</feature>
<evidence type="ECO:0000313" key="5">
    <source>
        <dbReference type="Proteomes" id="UP000033647"/>
    </source>
</evidence>
<proteinExistence type="inferred from homology"/>
<evidence type="ECO:0000256" key="3">
    <source>
        <dbReference type="SAM" id="Phobius"/>
    </source>
</evidence>
<dbReference type="OrthoDB" id="3687641at2759"/>
<sequence length="272" mass="31420">SRPRRLCSSKAVHLLIVLLTNIFSIACTYWYSESHFRHRFSADLAGTDDVFPGLDRSFSLVTFSNHIVNTTSRWTAPPSKEVDHAWGELGVHDQGLLLPGDVGRAYGLDPRKHVYAPSGTLLEGEDGFPVFIQGLHDVHCLNELRRALYFNKPYYKKLENDTLTSEPFRRSHINHCLDNILETLRCRADTGLIPSVWTSPDENWPLFGRQHKCHSYEALLEWNNQWHESERERAVDWTVRLPAPKDAIYFDDTRREDVRERSNSGSNADEDW</sequence>
<dbReference type="GO" id="GO:0043386">
    <property type="term" value="P:mycotoxin biosynthetic process"/>
    <property type="evidence" value="ECO:0007669"/>
    <property type="project" value="InterPro"/>
</dbReference>
<dbReference type="Proteomes" id="UP000033647">
    <property type="component" value="Unassembled WGS sequence"/>
</dbReference>
<feature type="compositionally biased region" description="Basic and acidic residues" evidence="2">
    <location>
        <begin position="252"/>
        <end position="262"/>
    </location>
</feature>
<name>A0A0F4GTS7_9PEZI</name>
<feature type="non-terminal residue" evidence="4">
    <location>
        <position position="1"/>
    </location>
</feature>
<evidence type="ECO:0000256" key="2">
    <source>
        <dbReference type="SAM" id="MobiDB-lite"/>
    </source>
</evidence>
<keyword evidence="3" id="KW-1133">Transmembrane helix</keyword>
<accession>A0A0F4GTS7</accession>
<evidence type="ECO:0000256" key="1">
    <source>
        <dbReference type="ARBA" id="ARBA00035112"/>
    </source>
</evidence>
<keyword evidence="3" id="KW-0472">Membrane</keyword>
<organism evidence="4 5">
    <name type="scientific">Zymoseptoria brevis</name>
    <dbReference type="NCBI Taxonomy" id="1047168"/>
    <lineage>
        <taxon>Eukaryota</taxon>
        <taxon>Fungi</taxon>
        <taxon>Dikarya</taxon>
        <taxon>Ascomycota</taxon>
        <taxon>Pezizomycotina</taxon>
        <taxon>Dothideomycetes</taxon>
        <taxon>Dothideomycetidae</taxon>
        <taxon>Mycosphaerellales</taxon>
        <taxon>Mycosphaerellaceae</taxon>
        <taxon>Zymoseptoria</taxon>
    </lineage>
</organism>
<keyword evidence="5" id="KW-1185">Reference proteome</keyword>
<protein>
    <recommendedName>
        <fullName evidence="6">Tat pathway signal sequence</fullName>
    </recommendedName>
</protein>
<dbReference type="EMBL" id="LAFY01000302">
    <property type="protein sequence ID" value="KJY00855.1"/>
    <property type="molecule type" value="Genomic_DNA"/>
</dbReference>
<keyword evidence="3" id="KW-0812">Transmembrane</keyword>
<comment type="caution">
    <text evidence="4">The sequence shown here is derived from an EMBL/GenBank/DDBJ whole genome shotgun (WGS) entry which is preliminary data.</text>
</comment>
<feature type="transmembrane region" description="Helical" evidence="3">
    <location>
        <begin position="12"/>
        <end position="31"/>
    </location>
</feature>
<evidence type="ECO:0008006" key="6">
    <source>
        <dbReference type="Google" id="ProtNLM"/>
    </source>
</evidence>
<feature type="region of interest" description="Disordered" evidence="2">
    <location>
        <begin position="252"/>
        <end position="272"/>
    </location>
</feature>
<dbReference type="PANTHER" id="PTHR33365">
    <property type="entry name" value="YALI0B05434P"/>
    <property type="match status" value="1"/>
</dbReference>
<evidence type="ECO:0000313" key="4">
    <source>
        <dbReference type="EMBL" id="KJY00855.1"/>
    </source>
</evidence>